<feature type="domain" description="HTH tetR-type" evidence="5">
    <location>
        <begin position="8"/>
        <end position="68"/>
    </location>
</feature>
<evidence type="ECO:0000313" key="6">
    <source>
        <dbReference type="EMBL" id="MBA8956148.1"/>
    </source>
</evidence>
<dbReference type="EMBL" id="JACJIA010000014">
    <property type="protein sequence ID" value="MBA8956148.1"/>
    <property type="molecule type" value="Genomic_DNA"/>
</dbReference>
<dbReference type="InterPro" id="IPR050109">
    <property type="entry name" value="HTH-type_TetR-like_transc_reg"/>
</dbReference>
<dbReference type="GO" id="GO:0000976">
    <property type="term" value="F:transcription cis-regulatory region binding"/>
    <property type="evidence" value="ECO:0007669"/>
    <property type="project" value="TreeGrafter"/>
</dbReference>
<evidence type="ECO:0000256" key="2">
    <source>
        <dbReference type="ARBA" id="ARBA00023125"/>
    </source>
</evidence>
<dbReference type="Gene3D" id="1.10.357.10">
    <property type="entry name" value="Tetracycline Repressor, domain 2"/>
    <property type="match status" value="1"/>
</dbReference>
<dbReference type="PANTHER" id="PTHR30055:SF234">
    <property type="entry name" value="HTH-TYPE TRANSCRIPTIONAL REGULATOR BETI"/>
    <property type="match status" value="1"/>
</dbReference>
<feature type="DNA-binding region" description="H-T-H motif" evidence="4">
    <location>
        <begin position="31"/>
        <end position="50"/>
    </location>
</feature>
<dbReference type="PANTHER" id="PTHR30055">
    <property type="entry name" value="HTH-TYPE TRANSCRIPTIONAL REGULATOR RUTR"/>
    <property type="match status" value="1"/>
</dbReference>
<dbReference type="PROSITE" id="PS50977">
    <property type="entry name" value="HTH_TETR_2"/>
    <property type="match status" value="1"/>
</dbReference>
<evidence type="ECO:0000259" key="5">
    <source>
        <dbReference type="PROSITE" id="PS50977"/>
    </source>
</evidence>
<dbReference type="Proteomes" id="UP000572680">
    <property type="component" value="Unassembled WGS sequence"/>
</dbReference>
<evidence type="ECO:0000313" key="7">
    <source>
        <dbReference type="Proteomes" id="UP000572680"/>
    </source>
</evidence>
<dbReference type="InterPro" id="IPR009057">
    <property type="entry name" value="Homeodomain-like_sf"/>
</dbReference>
<keyword evidence="7" id="KW-1185">Reference proteome</keyword>
<gene>
    <name evidence="6" type="ORF">HNR61_007830</name>
</gene>
<keyword evidence="3" id="KW-0804">Transcription</keyword>
<comment type="caution">
    <text evidence="6">The sequence shown here is derived from an EMBL/GenBank/DDBJ whole genome shotgun (WGS) entry which is preliminary data.</text>
</comment>
<evidence type="ECO:0000256" key="4">
    <source>
        <dbReference type="PROSITE-ProRule" id="PRU00335"/>
    </source>
</evidence>
<protein>
    <submittedName>
        <fullName evidence="6">AcrR family transcriptional regulator</fullName>
    </submittedName>
</protein>
<reference evidence="6 7" key="1">
    <citation type="submission" date="2020-08" db="EMBL/GenBank/DDBJ databases">
        <title>Genomic Encyclopedia of Type Strains, Phase IV (KMG-IV): sequencing the most valuable type-strain genomes for metagenomic binning, comparative biology and taxonomic classification.</title>
        <authorList>
            <person name="Goeker M."/>
        </authorList>
    </citation>
    <scope>NUCLEOTIDE SEQUENCE [LARGE SCALE GENOMIC DNA]</scope>
    <source>
        <strain evidence="6 7">DSM 44197</strain>
    </source>
</reference>
<organism evidence="6 7">
    <name type="scientific">Actinomadura namibiensis</name>
    <dbReference type="NCBI Taxonomy" id="182080"/>
    <lineage>
        <taxon>Bacteria</taxon>
        <taxon>Bacillati</taxon>
        <taxon>Actinomycetota</taxon>
        <taxon>Actinomycetes</taxon>
        <taxon>Streptosporangiales</taxon>
        <taxon>Thermomonosporaceae</taxon>
        <taxon>Actinomadura</taxon>
    </lineage>
</organism>
<accession>A0A7W3LXJ7</accession>
<keyword evidence="1" id="KW-0805">Transcription regulation</keyword>
<dbReference type="AlphaFoldDB" id="A0A7W3LXJ7"/>
<proteinExistence type="predicted"/>
<sequence length="217" mass="23823">MITEKEAAEDRQRIVRAATRLFAALGLDGTPTELIAEAAGVPPGTSRRYFRSNTDLYREVMERAAAAERKALADALDAFTPTHQGMVRVLDAYLDFYASEPDMLGLWLHRRAGDAADTADLDERHSRAKLTWIAAAVRDAVPDPSGLDYALWTFPWVVSGFLGHGMVYSADRGGRFGDGHVNRQQLEEFRAYLHTLAARVLALPGAPGRDAPDHTSS</sequence>
<dbReference type="InterPro" id="IPR001647">
    <property type="entry name" value="HTH_TetR"/>
</dbReference>
<evidence type="ECO:0000256" key="3">
    <source>
        <dbReference type="ARBA" id="ARBA00023163"/>
    </source>
</evidence>
<dbReference type="GO" id="GO:0003700">
    <property type="term" value="F:DNA-binding transcription factor activity"/>
    <property type="evidence" value="ECO:0007669"/>
    <property type="project" value="TreeGrafter"/>
</dbReference>
<dbReference type="RefSeq" id="WP_182848086.1">
    <property type="nucleotide sequence ID" value="NZ_BAAALP010000007.1"/>
</dbReference>
<dbReference type="SUPFAM" id="SSF46689">
    <property type="entry name" value="Homeodomain-like"/>
    <property type="match status" value="1"/>
</dbReference>
<dbReference type="PRINTS" id="PR00455">
    <property type="entry name" value="HTHTETR"/>
</dbReference>
<evidence type="ECO:0000256" key="1">
    <source>
        <dbReference type="ARBA" id="ARBA00023015"/>
    </source>
</evidence>
<name>A0A7W3LXJ7_ACTNM</name>
<keyword evidence="2 4" id="KW-0238">DNA-binding</keyword>
<dbReference type="Pfam" id="PF00440">
    <property type="entry name" value="TetR_N"/>
    <property type="match status" value="1"/>
</dbReference>